<keyword evidence="3" id="KW-1185">Reference proteome</keyword>
<dbReference type="EMBL" id="JAINUF010000007">
    <property type="protein sequence ID" value="KAJ8354286.1"/>
    <property type="molecule type" value="Genomic_DNA"/>
</dbReference>
<dbReference type="PROSITE" id="PS51257">
    <property type="entry name" value="PROKAR_LIPOPROTEIN"/>
    <property type="match status" value="1"/>
</dbReference>
<gene>
    <name evidence="2" type="ORF">SKAU_G00218530</name>
</gene>
<dbReference type="AlphaFoldDB" id="A0A9Q1IVM9"/>
<accession>A0A9Q1IVM9</accession>
<dbReference type="Proteomes" id="UP001152622">
    <property type="component" value="Chromosome 7"/>
</dbReference>
<comment type="caution">
    <text evidence="2">The sequence shown here is derived from an EMBL/GenBank/DDBJ whole genome shotgun (WGS) entry which is preliminary data.</text>
</comment>
<evidence type="ECO:0000256" key="1">
    <source>
        <dbReference type="SAM" id="MobiDB-lite"/>
    </source>
</evidence>
<sequence>MRGNTGVDRGLLILQGRCYMGLHFLVVSCCAKQEGEPVTPESQPPCSHPAETRRPGQWPCQHCHSLCS</sequence>
<organism evidence="2 3">
    <name type="scientific">Synaphobranchus kaupii</name>
    <name type="common">Kaup's arrowtooth eel</name>
    <dbReference type="NCBI Taxonomy" id="118154"/>
    <lineage>
        <taxon>Eukaryota</taxon>
        <taxon>Metazoa</taxon>
        <taxon>Chordata</taxon>
        <taxon>Craniata</taxon>
        <taxon>Vertebrata</taxon>
        <taxon>Euteleostomi</taxon>
        <taxon>Actinopterygii</taxon>
        <taxon>Neopterygii</taxon>
        <taxon>Teleostei</taxon>
        <taxon>Anguilliformes</taxon>
        <taxon>Synaphobranchidae</taxon>
        <taxon>Synaphobranchus</taxon>
    </lineage>
</organism>
<feature type="region of interest" description="Disordered" evidence="1">
    <location>
        <begin position="35"/>
        <end position="58"/>
    </location>
</feature>
<name>A0A9Q1IVM9_SYNKA</name>
<evidence type="ECO:0000313" key="3">
    <source>
        <dbReference type="Proteomes" id="UP001152622"/>
    </source>
</evidence>
<protein>
    <submittedName>
        <fullName evidence="2">Uncharacterized protein</fullName>
    </submittedName>
</protein>
<proteinExistence type="predicted"/>
<reference evidence="2" key="1">
    <citation type="journal article" date="2023" name="Science">
        <title>Genome structures resolve the early diversification of teleost fishes.</title>
        <authorList>
            <person name="Parey E."/>
            <person name="Louis A."/>
            <person name="Montfort J."/>
            <person name="Bouchez O."/>
            <person name="Roques C."/>
            <person name="Iampietro C."/>
            <person name="Lluch J."/>
            <person name="Castinel A."/>
            <person name="Donnadieu C."/>
            <person name="Desvignes T."/>
            <person name="Floi Bucao C."/>
            <person name="Jouanno E."/>
            <person name="Wen M."/>
            <person name="Mejri S."/>
            <person name="Dirks R."/>
            <person name="Jansen H."/>
            <person name="Henkel C."/>
            <person name="Chen W.J."/>
            <person name="Zahm M."/>
            <person name="Cabau C."/>
            <person name="Klopp C."/>
            <person name="Thompson A.W."/>
            <person name="Robinson-Rechavi M."/>
            <person name="Braasch I."/>
            <person name="Lecointre G."/>
            <person name="Bobe J."/>
            <person name="Postlethwait J.H."/>
            <person name="Berthelot C."/>
            <person name="Roest Crollius H."/>
            <person name="Guiguen Y."/>
        </authorList>
    </citation>
    <scope>NUCLEOTIDE SEQUENCE</scope>
    <source>
        <strain evidence="2">WJC10195</strain>
    </source>
</reference>
<evidence type="ECO:0000313" key="2">
    <source>
        <dbReference type="EMBL" id="KAJ8354286.1"/>
    </source>
</evidence>